<dbReference type="InterPro" id="IPR039523">
    <property type="entry name" value="RimK-rel_E_lig_ATP-grasp"/>
</dbReference>
<comment type="caution">
    <text evidence="2">The sequence shown here is derived from an EMBL/GenBank/DDBJ whole genome shotgun (WGS) entry which is preliminary data.</text>
</comment>
<organism evidence="2 3">
    <name type="scientific">Halomonas stenophila</name>
    <dbReference type="NCBI Taxonomy" id="795312"/>
    <lineage>
        <taxon>Bacteria</taxon>
        <taxon>Pseudomonadati</taxon>
        <taxon>Pseudomonadota</taxon>
        <taxon>Gammaproteobacteria</taxon>
        <taxon>Oceanospirillales</taxon>
        <taxon>Halomonadaceae</taxon>
        <taxon>Halomonas</taxon>
    </lineage>
</organism>
<dbReference type="EMBL" id="JACHXR010000002">
    <property type="protein sequence ID" value="MBB3230160.1"/>
    <property type="molecule type" value="Genomic_DNA"/>
</dbReference>
<evidence type="ECO:0000313" key="2">
    <source>
        <dbReference type="EMBL" id="MBB3230160.1"/>
    </source>
</evidence>
<dbReference type="AlphaFoldDB" id="A0A7W5ESX8"/>
<keyword evidence="3" id="KW-1185">Reference proteome</keyword>
<name>A0A7W5ESX8_9GAMM</name>
<evidence type="ECO:0000313" key="3">
    <source>
        <dbReference type="Proteomes" id="UP000518892"/>
    </source>
</evidence>
<accession>A0A7W5ESX8</accession>
<feature type="domain" description="Alpha-L-glutamate ligase-related protein ATP-grasp" evidence="1">
    <location>
        <begin position="181"/>
        <end position="323"/>
    </location>
</feature>
<sequence length="356" mass="39569">MFSGYHQSIHNARDGEALQAWKSFSLAYWEEPGFGLSEDLQQRLFHAGFLRSRWALYDMAEHGADGYLSDFQAMRLQAANAKYQTVMADRVLCSHVVSNYCPAPEIYCVVTAEEVQWVAAPWWHQDDHAPGELIVHPMQSGAAMPYQRVALREGRFHSALGEGGSDELVSNLQQQARQHGSAYVVSEHVSQGAFAETLAPGHLNLLNVLLVREQHEWRPQLASATLLIGRQGKDGEAALRVEEGALSAAIDHQTGLITACKGLDEGRRALTDYAVHPQSGSRIVGQSLPGWQEIRRMLMAFFDEASYLRTCNLSFVLTDDGPCFFAACEGQLATHQIHRPLLDDPFISSHVNRLES</sequence>
<dbReference type="Proteomes" id="UP000518892">
    <property type="component" value="Unassembled WGS sequence"/>
</dbReference>
<gene>
    <name evidence="2" type="ORF">FHR97_000994</name>
</gene>
<dbReference type="RefSeq" id="WP_183382662.1">
    <property type="nucleotide sequence ID" value="NZ_JACHXR010000002.1"/>
</dbReference>
<reference evidence="2 3" key="1">
    <citation type="submission" date="2020-08" db="EMBL/GenBank/DDBJ databases">
        <title>Genomic Encyclopedia of Type Strains, Phase III (KMG-III): the genomes of soil and plant-associated and newly described type strains.</title>
        <authorList>
            <person name="Whitman W."/>
        </authorList>
    </citation>
    <scope>NUCLEOTIDE SEQUENCE [LARGE SCALE GENOMIC DNA]</scope>
    <source>
        <strain evidence="2 3">CECT 7744</strain>
    </source>
</reference>
<proteinExistence type="predicted"/>
<evidence type="ECO:0000259" key="1">
    <source>
        <dbReference type="Pfam" id="PF14397"/>
    </source>
</evidence>
<dbReference type="Pfam" id="PF14397">
    <property type="entry name" value="ATPgrasp_ST"/>
    <property type="match status" value="1"/>
</dbReference>
<protein>
    <recommendedName>
        <fullName evidence="1">Alpha-L-glutamate ligase-related protein ATP-grasp domain-containing protein</fullName>
    </recommendedName>
</protein>